<dbReference type="RefSeq" id="WP_099033076.1">
    <property type="nucleotide sequence ID" value="NZ_BMGJ01000002.1"/>
</dbReference>
<dbReference type="Gene3D" id="2.160.10.10">
    <property type="entry name" value="Hexapeptide repeat proteins"/>
    <property type="match status" value="1"/>
</dbReference>
<dbReference type="EMBL" id="BMGJ01000002">
    <property type="protein sequence ID" value="GGD54175.1"/>
    <property type="molecule type" value="Genomic_DNA"/>
</dbReference>
<dbReference type="Pfam" id="PF17836">
    <property type="entry name" value="PglD_N"/>
    <property type="match status" value="1"/>
</dbReference>
<proteinExistence type="inferred from homology"/>
<accession>A0ABQ1R0Z9</accession>
<comment type="caution">
    <text evidence="3">The sequence shown here is derived from an EMBL/GenBank/DDBJ whole genome shotgun (WGS) entry which is preliminary data.</text>
</comment>
<dbReference type="InterPro" id="IPR050179">
    <property type="entry name" value="Trans_hexapeptide_repeat"/>
</dbReference>
<evidence type="ECO:0000313" key="3">
    <source>
        <dbReference type="EMBL" id="GGD54175.1"/>
    </source>
</evidence>
<sequence length="209" mass="21830">MRLIILGAGGHGKVVAECASLTQQFSAIQFLDDEYESLTDYPWEVVDLLDNFALYKNPDTVFFVAMGNNRLRSQWQNILNNSGARITSLCHPQALISSHSQLGTGSLICAGAIVNPFTRIGNGCIVNTGAIVEHDCAMNDFVHVAPGCVVAGNVSIGEGSFLGAGTNVIPGITLGSWVQTGAGTTVISDIRANSLAVGVPAVVIKSTGP</sequence>
<dbReference type="InterPro" id="IPR041561">
    <property type="entry name" value="PglD_N"/>
</dbReference>
<evidence type="ECO:0000259" key="2">
    <source>
        <dbReference type="Pfam" id="PF17836"/>
    </source>
</evidence>
<evidence type="ECO:0000256" key="1">
    <source>
        <dbReference type="ARBA" id="ARBA00007274"/>
    </source>
</evidence>
<dbReference type="CDD" id="cd03360">
    <property type="entry name" value="LbH_AT_putative"/>
    <property type="match status" value="1"/>
</dbReference>
<dbReference type="PANTHER" id="PTHR43300:SF7">
    <property type="entry name" value="UDP-N-ACETYLBACILLOSAMINE N-ACETYLTRANSFERASE"/>
    <property type="match status" value="1"/>
</dbReference>
<protein>
    <submittedName>
        <fullName evidence="3">Acetyltransferase EpsM</fullName>
    </submittedName>
</protein>
<dbReference type="Proteomes" id="UP000614272">
    <property type="component" value="Unassembled WGS sequence"/>
</dbReference>
<dbReference type="Gene3D" id="3.40.50.20">
    <property type="match status" value="1"/>
</dbReference>
<organism evidence="3 4">
    <name type="scientific">Lacimicrobium alkaliphilum</name>
    <dbReference type="NCBI Taxonomy" id="1526571"/>
    <lineage>
        <taxon>Bacteria</taxon>
        <taxon>Pseudomonadati</taxon>
        <taxon>Pseudomonadota</taxon>
        <taxon>Gammaproteobacteria</taxon>
        <taxon>Alteromonadales</taxon>
        <taxon>Alteromonadaceae</taxon>
        <taxon>Lacimicrobium</taxon>
    </lineage>
</organism>
<comment type="similarity">
    <text evidence="1">Belongs to the transferase hexapeptide repeat family.</text>
</comment>
<dbReference type="InterPro" id="IPR020019">
    <property type="entry name" value="AcTrfase_PglD-like"/>
</dbReference>
<dbReference type="InterPro" id="IPR011004">
    <property type="entry name" value="Trimer_LpxA-like_sf"/>
</dbReference>
<dbReference type="PANTHER" id="PTHR43300">
    <property type="entry name" value="ACETYLTRANSFERASE"/>
    <property type="match status" value="1"/>
</dbReference>
<dbReference type="SUPFAM" id="SSF51161">
    <property type="entry name" value="Trimeric LpxA-like enzymes"/>
    <property type="match status" value="1"/>
</dbReference>
<reference evidence="4" key="1">
    <citation type="journal article" date="2019" name="Int. J. Syst. Evol. Microbiol.">
        <title>The Global Catalogue of Microorganisms (GCM) 10K type strain sequencing project: providing services to taxonomists for standard genome sequencing and annotation.</title>
        <authorList>
            <consortium name="The Broad Institute Genomics Platform"/>
            <consortium name="The Broad Institute Genome Sequencing Center for Infectious Disease"/>
            <person name="Wu L."/>
            <person name="Ma J."/>
        </authorList>
    </citation>
    <scope>NUCLEOTIDE SEQUENCE [LARGE SCALE GENOMIC DNA]</scope>
    <source>
        <strain evidence="4">CGMCC 1.12923</strain>
    </source>
</reference>
<feature type="domain" description="PglD N-terminal" evidence="2">
    <location>
        <begin position="2"/>
        <end position="77"/>
    </location>
</feature>
<keyword evidence="4" id="KW-1185">Reference proteome</keyword>
<evidence type="ECO:0000313" key="4">
    <source>
        <dbReference type="Proteomes" id="UP000614272"/>
    </source>
</evidence>
<name>A0ABQ1R0Z9_9ALTE</name>
<dbReference type="NCBIfam" id="TIGR03570">
    <property type="entry name" value="NeuD_NnaD"/>
    <property type="match status" value="1"/>
</dbReference>
<gene>
    <name evidence="3" type="primary">epsM</name>
    <name evidence="3" type="ORF">GCM10011357_07310</name>
</gene>